<comment type="caution">
    <text evidence="14">The sequence shown here is derived from an EMBL/GenBank/DDBJ whole genome shotgun (WGS) entry which is preliminary data.</text>
</comment>
<evidence type="ECO:0000256" key="12">
    <source>
        <dbReference type="SAM" id="SignalP"/>
    </source>
</evidence>
<name>A0A9X1JW73_9FLAO</name>
<dbReference type="AlphaFoldDB" id="A0A9X1JW73"/>
<feature type="signal peptide" evidence="12">
    <location>
        <begin position="1"/>
        <end position="20"/>
    </location>
</feature>
<keyword evidence="10" id="KW-0175">Coiled coil</keyword>
<proteinExistence type="predicted"/>
<dbReference type="CDD" id="cd16917">
    <property type="entry name" value="HATPase_UhpB-NarQ-NarX-like"/>
    <property type="match status" value="1"/>
</dbReference>
<feature type="chain" id="PRO_5040811014" description="histidine kinase" evidence="12">
    <location>
        <begin position="21"/>
        <end position="595"/>
    </location>
</feature>
<evidence type="ECO:0000256" key="2">
    <source>
        <dbReference type="ARBA" id="ARBA00012438"/>
    </source>
</evidence>
<dbReference type="GO" id="GO:0046983">
    <property type="term" value="F:protein dimerization activity"/>
    <property type="evidence" value="ECO:0007669"/>
    <property type="project" value="InterPro"/>
</dbReference>
<dbReference type="GO" id="GO:0000155">
    <property type="term" value="F:phosphorelay sensor kinase activity"/>
    <property type="evidence" value="ECO:0007669"/>
    <property type="project" value="InterPro"/>
</dbReference>
<evidence type="ECO:0000256" key="1">
    <source>
        <dbReference type="ARBA" id="ARBA00000085"/>
    </source>
</evidence>
<dbReference type="EMBL" id="JAHWDP010000001">
    <property type="protein sequence ID" value="MBW2936738.1"/>
    <property type="molecule type" value="Genomic_DNA"/>
</dbReference>
<keyword evidence="6 14" id="KW-0418">Kinase</keyword>
<dbReference type="SMART" id="SM00387">
    <property type="entry name" value="HATPase_c"/>
    <property type="match status" value="1"/>
</dbReference>
<dbReference type="GO" id="GO:0016020">
    <property type="term" value="C:membrane"/>
    <property type="evidence" value="ECO:0007669"/>
    <property type="project" value="InterPro"/>
</dbReference>
<keyword evidence="11" id="KW-0812">Transmembrane</keyword>
<keyword evidence="5" id="KW-0547">Nucleotide-binding</keyword>
<dbReference type="InterPro" id="IPR005467">
    <property type="entry name" value="His_kinase_dom"/>
</dbReference>
<evidence type="ECO:0000256" key="10">
    <source>
        <dbReference type="SAM" id="Coils"/>
    </source>
</evidence>
<dbReference type="InterPro" id="IPR050482">
    <property type="entry name" value="Sensor_HK_TwoCompSys"/>
</dbReference>
<feature type="coiled-coil region" evidence="10">
    <location>
        <begin position="306"/>
        <end position="340"/>
    </location>
</feature>
<dbReference type="InterPro" id="IPR011712">
    <property type="entry name" value="Sig_transdc_His_kin_sub3_dim/P"/>
</dbReference>
<keyword evidence="7" id="KW-0067">ATP-binding</keyword>
<dbReference type="PANTHER" id="PTHR24421:SF10">
    <property type="entry name" value="NITRATE_NITRITE SENSOR PROTEIN NARQ"/>
    <property type="match status" value="1"/>
</dbReference>
<dbReference type="Pfam" id="PF02518">
    <property type="entry name" value="HATPase_c"/>
    <property type="match status" value="1"/>
</dbReference>
<keyword evidence="8" id="KW-0902">Two-component regulatory system</keyword>
<comment type="catalytic activity">
    <reaction evidence="1">
        <text>ATP + protein L-histidine = ADP + protein N-phospho-L-histidine.</text>
        <dbReference type="EC" id="2.7.13.3"/>
    </reaction>
</comment>
<evidence type="ECO:0000256" key="8">
    <source>
        <dbReference type="ARBA" id="ARBA00023012"/>
    </source>
</evidence>
<keyword evidence="12" id="KW-0732">Signal</keyword>
<dbReference type="InterPro" id="IPR019734">
    <property type="entry name" value="TPR_rpt"/>
</dbReference>
<evidence type="ECO:0000313" key="14">
    <source>
        <dbReference type="EMBL" id="MBW2936738.1"/>
    </source>
</evidence>
<dbReference type="Pfam" id="PF07730">
    <property type="entry name" value="HisKA_3"/>
    <property type="match status" value="1"/>
</dbReference>
<dbReference type="GO" id="GO:0005524">
    <property type="term" value="F:ATP binding"/>
    <property type="evidence" value="ECO:0007669"/>
    <property type="project" value="UniProtKB-KW"/>
</dbReference>
<keyword evidence="3" id="KW-0597">Phosphoprotein</keyword>
<dbReference type="EC" id="2.7.13.3" evidence="2"/>
<evidence type="ECO:0000256" key="11">
    <source>
        <dbReference type="SAM" id="Phobius"/>
    </source>
</evidence>
<evidence type="ECO:0000259" key="13">
    <source>
        <dbReference type="PROSITE" id="PS50109"/>
    </source>
</evidence>
<keyword evidence="11" id="KW-1133">Transmembrane helix</keyword>
<dbReference type="Proteomes" id="UP001138686">
    <property type="component" value="Unassembled WGS sequence"/>
</dbReference>
<gene>
    <name evidence="14" type="ORF">KXJ69_01390</name>
</gene>
<evidence type="ECO:0000256" key="7">
    <source>
        <dbReference type="ARBA" id="ARBA00022840"/>
    </source>
</evidence>
<protein>
    <recommendedName>
        <fullName evidence="2">histidine kinase</fullName>
        <ecNumber evidence="2">2.7.13.3</ecNumber>
    </recommendedName>
</protein>
<evidence type="ECO:0000256" key="5">
    <source>
        <dbReference type="ARBA" id="ARBA00022741"/>
    </source>
</evidence>
<dbReference type="RefSeq" id="WP_219050549.1">
    <property type="nucleotide sequence ID" value="NZ_JAHWDP010000001.1"/>
</dbReference>
<evidence type="ECO:0000256" key="6">
    <source>
        <dbReference type="ARBA" id="ARBA00022777"/>
    </source>
</evidence>
<dbReference type="PROSITE" id="PS50005">
    <property type="entry name" value="TPR"/>
    <property type="match status" value="1"/>
</dbReference>
<reference evidence="14" key="1">
    <citation type="submission" date="2021-07" db="EMBL/GenBank/DDBJ databases">
        <title>Aureisphaera sp. CAU 1614 isolated from sea sediment.</title>
        <authorList>
            <person name="Kim W."/>
        </authorList>
    </citation>
    <scope>NUCLEOTIDE SEQUENCE</scope>
    <source>
        <strain evidence="14">CAU 1614</strain>
    </source>
</reference>
<sequence length="595" mass="68364">MTRTNFLLVSLFLVSSFLFSQTQKEIDSINNLYTQGLNIPQDSIISLFQKNLSDARKISYEDGIAGALSKLSLVFGYQGKYEESTKYGLESITMFEKLQRWDKVSYHYAEMGYGMKYRDMPKALYYMQMGKNLAEENNLENSLKDIYNNYGVLKEINNELDSALYYFNKGLELKRKLKDSVGIPYSISNIAGVYGLQKKYNKSREYFTMALGDRLRRADSIGIAENYTQIGEVYMAEEDWKNAIPFVHKSLPISIKKQYRNLTQYNYKLLSDIYKTQKNTDSALYYFEQYVAVKDSIHNIKVNENIAALSIEFETEKKENEILQQRAQLAEKDLEVRRKNTWIFGGFGLAIVLGLLGYLVYNQQKLKNRQLQKEGELKEALARIETQNKLQEQRLRISRDLHDNIGSQLTFIISSIDNIKFGFPDVNEKLANKLSGISAFTTQTIYELRDTIWAMNKNEISFEDLQTRITNFINQAKVAATGIQFDFQIDPSIDSQQSFTSIIGMNIYRIIQEGVNNAIKYAKASKVVVQIKEAHKSFMITIQDNGVGFNKEEVVMGNGLQNMSKRVRDLQGELELNSENGKGTTILFSVLKAEK</sequence>
<evidence type="ECO:0000256" key="9">
    <source>
        <dbReference type="PROSITE-ProRule" id="PRU00339"/>
    </source>
</evidence>
<accession>A0A9X1JW73</accession>
<dbReference type="PANTHER" id="PTHR24421">
    <property type="entry name" value="NITRATE/NITRITE SENSOR PROTEIN NARX-RELATED"/>
    <property type="match status" value="1"/>
</dbReference>
<feature type="repeat" description="TPR" evidence="9">
    <location>
        <begin position="224"/>
        <end position="257"/>
    </location>
</feature>
<feature type="domain" description="Histidine kinase" evidence="13">
    <location>
        <begin position="400"/>
        <end position="594"/>
    </location>
</feature>
<evidence type="ECO:0000256" key="4">
    <source>
        <dbReference type="ARBA" id="ARBA00022679"/>
    </source>
</evidence>
<keyword evidence="4" id="KW-0808">Transferase</keyword>
<feature type="transmembrane region" description="Helical" evidence="11">
    <location>
        <begin position="342"/>
        <end position="361"/>
    </location>
</feature>
<dbReference type="InterPro" id="IPR003594">
    <property type="entry name" value="HATPase_dom"/>
</dbReference>
<evidence type="ECO:0000256" key="3">
    <source>
        <dbReference type="ARBA" id="ARBA00022553"/>
    </source>
</evidence>
<keyword evidence="15" id="KW-1185">Reference proteome</keyword>
<keyword evidence="11" id="KW-0472">Membrane</keyword>
<organism evidence="14 15">
    <name type="scientific">Halomarinibacterium sedimenti</name>
    <dbReference type="NCBI Taxonomy" id="2857106"/>
    <lineage>
        <taxon>Bacteria</taxon>
        <taxon>Pseudomonadati</taxon>
        <taxon>Bacteroidota</taxon>
        <taxon>Flavobacteriia</taxon>
        <taxon>Flavobacteriales</taxon>
        <taxon>Flavobacteriaceae</taxon>
        <taxon>Halomarinibacterium</taxon>
    </lineage>
</organism>
<dbReference type="PROSITE" id="PS50109">
    <property type="entry name" value="HIS_KIN"/>
    <property type="match status" value="1"/>
</dbReference>
<evidence type="ECO:0000313" key="15">
    <source>
        <dbReference type="Proteomes" id="UP001138686"/>
    </source>
</evidence>
<keyword evidence="9" id="KW-0802">TPR repeat</keyword>